<feature type="coiled-coil region" evidence="10">
    <location>
        <begin position="78"/>
        <end position="152"/>
    </location>
</feature>
<evidence type="ECO:0000256" key="1">
    <source>
        <dbReference type="ARBA" id="ARBA00001946"/>
    </source>
</evidence>
<feature type="compositionally biased region" description="Basic and acidic residues" evidence="11">
    <location>
        <begin position="165"/>
        <end position="191"/>
    </location>
</feature>
<evidence type="ECO:0000313" key="12">
    <source>
        <dbReference type="EMBL" id="KAF4691756.1"/>
    </source>
</evidence>
<comment type="similarity">
    <text evidence="2">Belongs to the SELO family.</text>
</comment>
<keyword evidence="5" id="KW-0479">Metal-binding</keyword>
<dbReference type="HAMAP" id="MF_00692">
    <property type="entry name" value="SelO"/>
    <property type="match status" value="1"/>
</dbReference>
<evidence type="ECO:0000256" key="4">
    <source>
        <dbReference type="ARBA" id="ARBA00022695"/>
    </source>
</evidence>
<evidence type="ECO:0000256" key="11">
    <source>
        <dbReference type="SAM" id="MobiDB-lite"/>
    </source>
</evidence>
<accession>A0A7J6P7M5</accession>
<evidence type="ECO:0000256" key="6">
    <source>
        <dbReference type="ARBA" id="ARBA00022741"/>
    </source>
</evidence>
<keyword evidence="4" id="KW-0548">Nucleotidyltransferase</keyword>
<feature type="region of interest" description="Disordered" evidence="11">
    <location>
        <begin position="165"/>
        <end position="200"/>
    </location>
</feature>
<dbReference type="PANTHER" id="PTHR12153:SF15">
    <property type="entry name" value="PROTEIN ADENYLYLTRANSFERASE SELO, MITOCHONDRIAL"/>
    <property type="match status" value="1"/>
</dbReference>
<evidence type="ECO:0000256" key="10">
    <source>
        <dbReference type="SAM" id="Coils"/>
    </source>
</evidence>
<name>A0A7J6P7M5_PEROL</name>
<evidence type="ECO:0000256" key="9">
    <source>
        <dbReference type="ARBA" id="ARBA00031547"/>
    </source>
</evidence>
<proteinExistence type="inferred from homology"/>
<protein>
    <recommendedName>
        <fullName evidence="9">Selenoprotein O</fullName>
    </recommendedName>
</protein>
<dbReference type="InterPro" id="IPR003846">
    <property type="entry name" value="SelO"/>
</dbReference>
<dbReference type="Proteomes" id="UP000541610">
    <property type="component" value="Unassembled WGS sequence"/>
</dbReference>
<keyword evidence="8" id="KW-0460">Magnesium</keyword>
<dbReference type="GO" id="GO:0016779">
    <property type="term" value="F:nucleotidyltransferase activity"/>
    <property type="evidence" value="ECO:0007669"/>
    <property type="project" value="UniProtKB-KW"/>
</dbReference>
<keyword evidence="10" id="KW-0175">Coiled coil</keyword>
<dbReference type="Pfam" id="PF02696">
    <property type="entry name" value="SelO"/>
    <property type="match status" value="1"/>
</dbReference>
<evidence type="ECO:0000256" key="2">
    <source>
        <dbReference type="ARBA" id="ARBA00009747"/>
    </source>
</evidence>
<evidence type="ECO:0000256" key="5">
    <source>
        <dbReference type="ARBA" id="ARBA00022723"/>
    </source>
</evidence>
<keyword evidence="3" id="KW-0808">Transferase</keyword>
<evidence type="ECO:0000313" key="13">
    <source>
        <dbReference type="Proteomes" id="UP000541610"/>
    </source>
</evidence>
<comment type="caution">
    <text evidence="12">The sequence shown here is derived from an EMBL/GenBank/DDBJ whole genome shotgun (WGS) entry which is preliminary data.</text>
</comment>
<sequence>MRTAPAIEEDRGLLIDVNARLEDGQAALLEQISMQRAWIEELKATVASQAKQLSKMDVMQRSMKAIDLRNTNELKRCNKRHEVKYRELEMKARESELLRSSLKKLEGKLSEAEKARRWESRNASADRARTALERATRAEKLLNAMAQSLKDRDAIIRRQSMELQRLREDQGKREKASAAARRGDEKEHAVPDEVQTGREPGGVLTSVRTEILEKALESRDAIIKSLNERLTYMIDRERAINLERIEEHRERRRYLAELEESKAELGKAREEIQRLRKKLPPDPGNSEAVKRFVQCLAARRTERLEGLRAKARTPWRMQSCTDVAFLAIVFGFSMSPGKRARSTSSNTSGVSFSPVINTKYFSPEDAPSKEASRRSPLERLDFSTCRVLEQLPVDSKLHEGVPNQPRPVPNAVYATVPIQPLANPETVGVSPSAFRLLGVIDGIDYDKLDETFAQYVSGSRRIPGSPEPAAHAYCGHQFGYFSGQLGDGAAMLLGEVNGIEIQLKGSGKTPFSRTADGRKVLRSTIREFLCSEHMHALGIPTTRAAAVSVSFEDKVLRDINYDGNAKFEPTAVVVRLAETFIRFGFLRDFQADRLHNSGPSAGDIKLLRKLVDFVVENYYEAECAGVDGGEERKYERFLETVVERTAKLVAQWQCVGFCHGVLNTDNMSIIGDTIDYGPFGFLEAFQRDYVCNTSDTGGRYTYEAQPKICLWNCTKLAEALAPVLDSEKFGSILSRWRSYGIRMGKTFMKEYKRLMRMKLGLAEEREGDGDLVERLLDVMENTAADFTNTFRALSLVEVDGDEAEYEAALERIIDSCLTPEELADRIRVPVRPEILAQLKMVNPQTLPLYGIDEATLRRWESDLDRKRRYETMDGGAKQKSDREAWSAWLKSYAERLTAESRRRTR</sequence>
<evidence type="ECO:0000256" key="7">
    <source>
        <dbReference type="ARBA" id="ARBA00022840"/>
    </source>
</evidence>
<dbReference type="GO" id="GO:0046872">
    <property type="term" value="F:metal ion binding"/>
    <property type="evidence" value="ECO:0007669"/>
    <property type="project" value="UniProtKB-KW"/>
</dbReference>
<evidence type="ECO:0000256" key="8">
    <source>
        <dbReference type="ARBA" id="ARBA00022842"/>
    </source>
</evidence>
<gene>
    <name evidence="12" type="ORF">FOZ60_014906</name>
</gene>
<reference evidence="12 13" key="1">
    <citation type="submission" date="2020-04" db="EMBL/GenBank/DDBJ databases">
        <title>Perkinsus olseni comparative genomics.</title>
        <authorList>
            <person name="Bogema D.R."/>
        </authorList>
    </citation>
    <scope>NUCLEOTIDE SEQUENCE [LARGE SCALE GENOMIC DNA]</scope>
    <source>
        <strain evidence="12">00978-12</strain>
    </source>
</reference>
<dbReference type="EMBL" id="JABANP010000072">
    <property type="protein sequence ID" value="KAF4691756.1"/>
    <property type="molecule type" value="Genomic_DNA"/>
</dbReference>
<dbReference type="OrthoDB" id="10254721at2759"/>
<keyword evidence="6" id="KW-0547">Nucleotide-binding</keyword>
<organism evidence="12 13">
    <name type="scientific">Perkinsus olseni</name>
    <name type="common">Perkinsus atlanticus</name>
    <dbReference type="NCBI Taxonomy" id="32597"/>
    <lineage>
        <taxon>Eukaryota</taxon>
        <taxon>Sar</taxon>
        <taxon>Alveolata</taxon>
        <taxon>Perkinsozoa</taxon>
        <taxon>Perkinsea</taxon>
        <taxon>Perkinsida</taxon>
        <taxon>Perkinsidae</taxon>
        <taxon>Perkinsus</taxon>
    </lineage>
</organism>
<keyword evidence="7" id="KW-0067">ATP-binding</keyword>
<dbReference type="PANTHER" id="PTHR12153">
    <property type="entry name" value="SELENOPROTEIN O"/>
    <property type="match status" value="1"/>
</dbReference>
<dbReference type="GO" id="GO:0005524">
    <property type="term" value="F:ATP binding"/>
    <property type="evidence" value="ECO:0007669"/>
    <property type="project" value="UniProtKB-KW"/>
</dbReference>
<comment type="cofactor">
    <cofactor evidence="1">
        <name>Mg(2+)</name>
        <dbReference type="ChEBI" id="CHEBI:18420"/>
    </cofactor>
</comment>
<feature type="coiled-coil region" evidence="10">
    <location>
        <begin position="251"/>
        <end position="278"/>
    </location>
</feature>
<dbReference type="AlphaFoldDB" id="A0A7J6P7M5"/>
<evidence type="ECO:0000256" key="3">
    <source>
        <dbReference type="ARBA" id="ARBA00022679"/>
    </source>
</evidence>